<name>A0AAV7P8Y0_PLEWA</name>
<dbReference type="Proteomes" id="UP001066276">
    <property type="component" value="Chromosome 7"/>
</dbReference>
<dbReference type="AlphaFoldDB" id="A0AAV7P8Y0"/>
<sequence>MEKRGGGPEYRSQSSYCLGWAPRCPLFCARRGGGMLLSPFVLRRAQRGDQPQFDLCMQLPPRQSLLSIRALPLTAPVHGVARTAAGASRDPVGQESGPGSSDTSPELRRSAQGTAFLPRPHLDVLFAGCGAELF</sequence>
<evidence type="ECO:0000313" key="3">
    <source>
        <dbReference type="Proteomes" id="UP001066276"/>
    </source>
</evidence>
<dbReference type="EMBL" id="JANPWB010000011">
    <property type="protein sequence ID" value="KAJ1124651.1"/>
    <property type="molecule type" value="Genomic_DNA"/>
</dbReference>
<accession>A0AAV7P8Y0</accession>
<keyword evidence="3" id="KW-1185">Reference proteome</keyword>
<comment type="caution">
    <text evidence="2">The sequence shown here is derived from an EMBL/GenBank/DDBJ whole genome shotgun (WGS) entry which is preliminary data.</text>
</comment>
<protein>
    <submittedName>
        <fullName evidence="2">Uncharacterized protein</fullName>
    </submittedName>
</protein>
<proteinExistence type="predicted"/>
<feature type="region of interest" description="Disordered" evidence="1">
    <location>
        <begin position="82"/>
        <end position="113"/>
    </location>
</feature>
<gene>
    <name evidence="2" type="ORF">NDU88_003100</name>
</gene>
<evidence type="ECO:0000313" key="2">
    <source>
        <dbReference type="EMBL" id="KAJ1124651.1"/>
    </source>
</evidence>
<reference evidence="2" key="1">
    <citation type="journal article" date="2022" name="bioRxiv">
        <title>Sequencing and chromosome-scale assembly of the giantPleurodeles waltlgenome.</title>
        <authorList>
            <person name="Brown T."/>
            <person name="Elewa A."/>
            <person name="Iarovenko S."/>
            <person name="Subramanian E."/>
            <person name="Araus A.J."/>
            <person name="Petzold A."/>
            <person name="Susuki M."/>
            <person name="Suzuki K.-i.T."/>
            <person name="Hayashi T."/>
            <person name="Toyoda A."/>
            <person name="Oliveira C."/>
            <person name="Osipova E."/>
            <person name="Leigh N.D."/>
            <person name="Simon A."/>
            <person name="Yun M.H."/>
        </authorList>
    </citation>
    <scope>NUCLEOTIDE SEQUENCE</scope>
    <source>
        <strain evidence="2">20211129_DDA</strain>
        <tissue evidence="2">Liver</tissue>
    </source>
</reference>
<evidence type="ECO:0000256" key="1">
    <source>
        <dbReference type="SAM" id="MobiDB-lite"/>
    </source>
</evidence>
<organism evidence="2 3">
    <name type="scientific">Pleurodeles waltl</name>
    <name type="common">Iberian ribbed newt</name>
    <dbReference type="NCBI Taxonomy" id="8319"/>
    <lineage>
        <taxon>Eukaryota</taxon>
        <taxon>Metazoa</taxon>
        <taxon>Chordata</taxon>
        <taxon>Craniata</taxon>
        <taxon>Vertebrata</taxon>
        <taxon>Euteleostomi</taxon>
        <taxon>Amphibia</taxon>
        <taxon>Batrachia</taxon>
        <taxon>Caudata</taxon>
        <taxon>Salamandroidea</taxon>
        <taxon>Salamandridae</taxon>
        <taxon>Pleurodelinae</taxon>
        <taxon>Pleurodeles</taxon>
    </lineage>
</organism>